<evidence type="ECO:0000259" key="3">
    <source>
        <dbReference type="Pfam" id="PF00149"/>
    </source>
</evidence>
<evidence type="ECO:0000259" key="4">
    <source>
        <dbReference type="Pfam" id="PF02872"/>
    </source>
</evidence>
<dbReference type="InterPro" id="IPR006179">
    <property type="entry name" value="5_nucleotidase/apyrase"/>
</dbReference>
<feature type="signal peptide" evidence="2">
    <location>
        <begin position="1"/>
        <end position="29"/>
    </location>
</feature>
<dbReference type="InterPro" id="IPR036907">
    <property type="entry name" value="5'-Nucleotdase_C_sf"/>
</dbReference>
<evidence type="ECO:0000256" key="2">
    <source>
        <dbReference type="RuleBase" id="RU362119"/>
    </source>
</evidence>
<keyword evidence="6" id="KW-1185">Reference proteome</keyword>
<reference evidence="5 6" key="1">
    <citation type="submission" date="2020-04" db="EMBL/GenBank/DDBJ databases">
        <authorList>
            <person name="Liu S."/>
        </authorList>
    </citation>
    <scope>NUCLEOTIDE SEQUENCE [LARGE SCALE GENOMIC DNA]</scope>
    <source>
        <strain evidence="5 6">CGMCC 1.15091</strain>
    </source>
</reference>
<protein>
    <submittedName>
        <fullName evidence="5">Bifunctional metallophosphatase/5'-nucleotidase</fullName>
    </submittedName>
</protein>
<proteinExistence type="inferred from homology"/>
<keyword evidence="2" id="KW-0378">Hydrolase</keyword>
<keyword evidence="2" id="KW-0547">Nucleotide-binding</keyword>
<sequence>MASSARSALGCALSAGLLAGSLAAAPAAADDTTAAAGAVELNLLSINDFHGRIDTNTVKFAGTVEKLRAENPQGTLFTSAGDNIGASVFASSVQRVRPTIDVLNALDLAASAVGNHEFDAGFEDLTGRVAAAAEYPQLGANVYRRGTTTPALQEYLLVPVNGLTVGVIGAVTEETSTLVSPGGIASVEFGVPVGAVNRVAAQLSDGTGDEAGVIVASYHEGAGTAAGLAEATAASPVFNRVVNGTSPEVDVIFNGHTHLAYSFEAPVPGGAGRTRPGVQTGSYGENIGQVRHSVDPASGDVLSHAAAVVRRSTEDDAALAGAYPRAAEVRSIVDAALAHAGQVGAEQVGTATADITSAFADTNGDGTAERDDRAAESTLGNLVADSLLASLSPDERGGAEIGVVNPGGLRNELYYAPDGRITYAEANAVLPFLNNLWTTTLTGAQLKTMLEQQWQRAAAGTVPARPYLQLCLSRNEHYTYGPDLPEGSRITGVWVNGEPLDPQRGYRVGTFSFLAQGGDNFRVFTQGSSTRDSGLIDRDAWIAYLGANSPLSPDFARRSTVLQGAPARTGPRQQVSVKVPRLDLTSLGSPANTRLTLAYVDARGESRQLGSYTVPDGAADVSSRAPASLRGGYFELTAAESGTTVRLPSAVPAKANPGLERKARP</sequence>
<dbReference type="InterPro" id="IPR008334">
    <property type="entry name" value="5'-Nucleotdase_C"/>
</dbReference>
<dbReference type="Gene3D" id="3.60.21.10">
    <property type="match status" value="1"/>
</dbReference>
<comment type="caution">
    <text evidence="5">The sequence shown here is derived from an EMBL/GenBank/DDBJ whole genome shotgun (WGS) entry which is preliminary data.</text>
</comment>
<dbReference type="InterPro" id="IPR004843">
    <property type="entry name" value="Calcineurin-like_PHP"/>
</dbReference>
<evidence type="ECO:0000256" key="1">
    <source>
        <dbReference type="ARBA" id="ARBA00022729"/>
    </source>
</evidence>
<dbReference type="Pfam" id="PF02872">
    <property type="entry name" value="5_nucleotid_C"/>
    <property type="match status" value="1"/>
</dbReference>
<dbReference type="PRINTS" id="PR01607">
    <property type="entry name" value="APYRASEFAMLY"/>
</dbReference>
<name>A0ABX1JKF6_9MICC</name>
<dbReference type="SUPFAM" id="SSF56300">
    <property type="entry name" value="Metallo-dependent phosphatases"/>
    <property type="match status" value="1"/>
</dbReference>
<comment type="similarity">
    <text evidence="2">Belongs to the 5'-nucleotidase family.</text>
</comment>
<feature type="domain" description="Calcineurin-like phosphoesterase" evidence="3">
    <location>
        <begin position="44"/>
        <end position="258"/>
    </location>
</feature>
<dbReference type="Gene3D" id="3.90.780.10">
    <property type="entry name" value="5'-Nucleotidase, C-terminal domain"/>
    <property type="match status" value="1"/>
</dbReference>
<keyword evidence="1 2" id="KW-0732">Signal</keyword>
<dbReference type="InterPro" id="IPR029052">
    <property type="entry name" value="Metallo-depent_PP-like"/>
</dbReference>
<evidence type="ECO:0000313" key="6">
    <source>
        <dbReference type="Proteomes" id="UP000523795"/>
    </source>
</evidence>
<feature type="chain" id="PRO_5044983829" evidence="2">
    <location>
        <begin position="30"/>
        <end position="665"/>
    </location>
</feature>
<dbReference type="Proteomes" id="UP000523795">
    <property type="component" value="Unassembled WGS sequence"/>
</dbReference>
<dbReference type="Pfam" id="PF00149">
    <property type="entry name" value="Metallophos"/>
    <property type="match status" value="1"/>
</dbReference>
<dbReference type="EMBL" id="JAAZSR010000037">
    <property type="protein sequence ID" value="NKX49768.1"/>
    <property type="molecule type" value="Genomic_DNA"/>
</dbReference>
<dbReference type="PANTHER" id="PTHR11575">
    <property type="entry name" value="5'-NUCLEOTIDASE-RELATED"/>
    <property type="match status" value="1"/>
</dbReference>
<evidence type="ECO:0000313" key="5">
    <source>
        <dbReference type="EMBL" id="NKX49768.1"/>
    </source>
</evidence>
<gene>
    <name evidence="5" type="ORF">HER39_04100</name>
</gene>
<organism evidence="5 6">
    <name type="scientific">Arthrobacter deserti</name>
    <dbReference type="NCBI Taxonomy" id="1742687"/>
    <lineage>
        <taxon>Bacteria</taxon>
        <taxon>Bacillati</taxon>
        <taxon>Actinomycetota</taxon>
        <taxon>Actinomycetes</taxon>
        <taxon>Micrococcales</taxon>
        <taxon>Micrococcaceae</taxon>
        <taxon>Arthrobacter</taxon>
    </lineage>
</organism>
<dbReference type="SUPFAM" id="SSF55816">
    <property type="entry name" value="5'-nucleotidase (syn. UDP-sugar hydrolase), C-terminal domain"/>
    <property type="match status" value="1"/>
</dbReference>
<accession>A0ABX1JKF6</accession>
<dbReference type="PANTHER" id="PTHR11575:SF24">
    <property type="entry name" value="5'-NUCLEOTIDASE"/>
    <property type="match status" value="1"/>
</dbReference>
<feature type="domain" description="5'-Nucleotidase C-terminal" evidence="4">
    <location>
        <begin position="365"/>
        <end position="525"/>
    </location>
</feature>